<evidence type="ECO:0000313" key="3">
    <source>
        <dbReference type="Proteomes" id="UP000241107"/>
    </source>
</evidence>
<accession>A0A2P7YPP5</accession>
<dbReference type="VEuPathDB" id="FungiDB:C7M61_003163"/>
<keyword evidence="3" id="KW-1185">Reference proteome</keyword>
<evidence type="ECO:0000313" key="2">
    <source>
        <dbReference type="EMBL" id="PSK37913.1"/>
    </source>
</evidence>
<dbReference type="EMBL" id="PYFQ01000007">
    <property type="protein sequence ID" value="PSK37913.1"/>
    <property type="molecule type" value="Genomic_DNA"/>
</dbReference>
<dbReference type="GeneID" id="36566552"/>
<feature type="region of interest" description="Disordered" evidence="1">
    <location>
        <begin position="250"/>
        <end position="276"/>
    </location>
</feature>
<dbReference type="RefSeq" id="XP_024713423.1">
    <property type="nucleotide sequence ID" value="XM_024858513.1"/>
</dbReference>
<name>A0A2P7YPP5_9ASCO</name>
<evidence type="ECO:0000256" key="1">
    <source>
        <dbReference type="SAM" id="MobiDB-lite"/>
    </source>
</evidence>
<sequence length="408" mass="47375">MSCRRNFTFPFKLKNRYDYLPWLHGTLEEVSRILGQDEFNYILHYLIDGEEAAKESLPKEYSSEKISWIIHHCVQVVGALISSGISNGLRSLIRGCLSDMEKWRQMHQTGFRFRVSLFVEYICKWADQLAVNAWSGKLNLRETMKYLAANCFTNEEHYFMMFFNSPKVRSSETLQKSLIAEYFNSLGVEEINLADRVTPLFASTRLFLDALHARYRYKERCTHCWKIGHGKEHCWVKYPHLRPRPVLKRRANDQGRKCSKRQKKRKSSSPKKQTLNVDLDGSKCPLKPTFYWSTRSTRHAVKDRNLLYDFVRNRQVLKDAFGNRTISEGYGKLSGIAANGQRIVLEKVFYLKNTPANVIAANYPIAQFAVNYSVPDQALTDHKGRRLNTLESDRIALQLHSCLQVAEA</sequence>
<comment type="caution">
    <text evidence="2">The sequence shown here is derived from an EMBL/GenBank/DDBJ whole genome shotgun (WGS) entry which is preliminary data.</text>
</comment>
<feature type="compositionally biased region" description="Basic residues" evidence="1">
    <location>
        <begin position="257"/>
        <end position="269"/>
    </location>
</feature>
<dbReference type="AlphaFoldDB" id="A0A2P7YPP5"/>
<gene>
    <name evidence="2" type="ORF">C7M61_003163</name>
</gene>
<protein>
    <submittedName>
        <fullName evidence="2">Uncharacterized protein</fullName>
    </submittedName>
</protein>
<dbReference type="OrthoDB" id="10329398at2759"/>
<reference evidence="2 3" key="1">
    <citation type="submission" date="2018-03" db="EMBL/GenBank/DDBJ databases">
        <title>Candida pseudohaemulonii genome assembly and annotation.</title>
        <authorList>
            <person name="Munoz J.F."/>
            <person name="Gade L.G."/>
            <person name="Chow N.A."/>
            <person name="Litvintseva A.P."/>
            <person name="Loparev V.N."/>
            <person name="Cuomo C.A."/>
        </authorList>
    </citation>
    <scope>NUCLEOTIDE SEQUENCE [LARGE SCALE GENOMIC DNA]</scope>
    <source>
        <strain evidence="2 3">B12108</strain>
    </source>
</reference>
<proteinExistence type="predicted"/>
<organism evidence="2 3">
    <name type="scientific">Candidozyma pseudohaemuli</name>
    <dbReference type="NCBI Taxonomy" id="418784"/>
    <lineage>
        <taxon>Eukaryota</taxon>
        <taxon>Fungi</taxon>
        <taxon>Dikarya</taxon>
        <taxon>Ascomycota</taxon>
        <taxon>Saccharomycotina</taxon>
        <taxon>Pichiomycetes</taxon>
        <taxon>Metschnikowiaceae</taxon>
        <taxon>Candidozyma</taxon>
    </lineage>
</organism>
<dbReference type="Proteomes" id="UP000241107">
    <property type="component" value="Unassembled WGS sequence"/>
</dbReference>